<feature type="domain" description="Ig-like" evidence="3">
    <location>
        <begin position="126"/>
        <end position="224"/>
    </location>
</feature>
<evidence type="ECO:0000256" key="2">
    <source>
        <dbReference type="SAM" id="SignalP"/>
    </source>
</evidence>
<dbReference type="Proteomes" id="UP000314986">
    <property type="component" value="Unassembled WGS sequence"/>
</dbReference>
<dbReference type="SUPFAM" id="SSF48726">
    <property type="entry name" value="Immunoglobulin"/>
    <property type="match status" value="2"/>
</dbReference>
<dbReference type="InParanoid" id="A0A4W3HMH6"/>
<name>A0A4W3HMH6_CALMI</name>
<keyword evidence="2" id="KW-0732">Signal</keyword>
<protein>
    <recommendedName>
        <fullName evidence="3">Ig-like domain-containing protein</fullName>
    </recommendedName>
</protein>
<feature type="transmembrane region" description="Helical" evidence="1">
    <location>
        <begin position="235"/>
        <end position="254"/>
    </location>
</feature>
<keyword evidence="5" id="KW-1185">Reference proteome</keyword>
<reference evidence="4" key="4">
    <citation type="submission" date="2025-08" db="UniProtKB">
        <authorList>
            <consortium name="Ensembl"/>
        </authorList>
    </citation>
    <scope>IDENTIFICATION</scope>
</reference>
<evidence type="ECO:0000259" key="3">
    <source>
        <dbReference type="PROSITE" id="PS50835"/>
    </source>
</evidence>
<keyword evidence="1" id="KW-0812">Transmembrane</keyword>
<feature type="domain" description="Ig-like" evidence="3">
    <location>
        <begin position="24"/>
        <end position="124"/>
    </location>
</feature>
<reference evidence="5" key="2">
    <citation type="journal article" date="2007" name="PLoS Biol.">
        <title>Survey sequencing and comparative analysis of the elephant shark (Callorhinchus milii) genome.</title>
        <authorList>
            <person name="Venkatesh B."/>
            <person name="Kirkness E.F."/>
            <person name="Loh Y.H."/>
            <person name="Halpern A.L."/>
            <person name="Lee A.P."/>
            <person name="Johnson J."/>
            <person name="Dandona N."/>
            <person name="Viswanathan L.D."/>
            <person name="Tay A."/>
            <person name="Venter J.C."/>
            <person name="Strausberg R.L."/>
            <person name="Brenner S."/>
        </authorList>
    </citation>
    <scope>NUCLEOTIDE SEQUENCE [LARGE SCALE GENOMIC DNA]</scope>
</reference>
<proteinExistence type="predicted"/>
<dbReference type="CDD" id="cd00098">
    <property type="entry name" value="IgC1"/>
    <property type="match status" value="1"/>
</dbReference>
<dbReference type="Pfam" id="PF13927">
    <property type="entry name" value="Ig_3"/>
    <property type="match status" value="1"/>
</dbReference>
<keyword evidence="1" id="KW-1133">Transmembrane helix</keyword>
<dbReference type="PANTHER" id="PTHR45889:SF8">
    <property type="entry name" value="IG-LIKE DOMAIN-CONTAINING PROTEIN"/>
    <property type="match status" value="1"/>
</dbReference>
<feature type="signal peptide" evidence="2">
    <location>
        <begin position="1"/>
        <end position="21"/>
    </location>
</feature>
<keyword evidence="1" id="KW-0472">Membrane</keyword>
<reference evidence="4" key="5">
    <citation type="submission" date="2025-09" db="UniProtKB">
        <authorList>
            <consortium name="Ensembl"/>
        </authorList>
    </citation>
    <scope>IDENTIFICATION</scope>
</reference>
<dbReference type="InterPro" id="IPR003599">
    <property type="entry name" value="Ig_sub"/>
</dbReference>
<dbReference type="SMART" id="SM00407">
    <property type="entry name" value="IGc1"/>
    <property type="match status" value="1"/>
</dbReference>
<evidence type="ECO:0000256" key="1">
    <source>
        <dbReference type="SAM" id="Phobius"/>
    </source>
</evidence>
<accession>A0A4W3HMH6</accession>
<sequence length="304" mass="34084">MASVVFYCFSLVGMLSTVVDGISVQVTQLPKHTTVIKGESITFYCAISYFEENSRTKVYWWKHGEREYLQTRPDARKIFDIEKGGSGFFQLLDVNLQDSGVYHCALALEGKIAKNGTGSNLTVCVPPTPLKIIPRFTKRNASVSLTLVCQTAEYYPKNLILTWYNSVTEITTGINTTEQQNPGGLYVTSSSMEVAQPILRGAVYTCKVSHISLKASEIAEYKVQLPEHSEKGFDYWIVGYAVAALIFLVVLIIIGKRCKWMKWRGSHKEINGSHRSGEQVTLYNLSQQVCHLAEIDGINRDYSL</sequence>
<dbReference type="InterPro" id="IPR036179">
    <property type="entry name" value="Ig-like_dom_sf"/>
</dbReference>
<dbReference type="InterPro" id="IPR013783">
    <property type="entry name" value="Ig-like_fold"/>
</dbReference>
<dbReference type="InterPro" id="IPR007110">
    <property type="entry name" value="Ig-like_dom"/>
</dbReference>
<dbReference type="PROSITE" id="PS50835">
    <property type="entry name" value="IG_LIKE"/>
    <property type="match status" value="2"/>
</dbReference>
<dbReference type="Gene3D" id="2.60.40.10">
    <property type="entry name" value="Immunoglobulins"/>
    <property type="match status" value="2"/>
</dbReference>
<dbReference type="PANTHER" id="PTHR45889">
    <property type="entry name" value="IG-LIKE DOMAIN-CONTAINING PROTEIN"/>
    <property type="match status" value="1"/>
</dbReference>
<evidence type="ECO:0000313" key="4">
    <source>
        <dbReference type="Ensembl" id="ENSCMIP00000010614.1"/>
    </source>
</evidence>
<dbReference type="Ensembl" id="ENSCMIT00000010889.1">
    <property type="protein sequence ID" value="ENSCMIP00000010614.1"/>
    <property type="gene ID" value="ENSCMIG00000005594.1"/>
</dbReference>
<dbReference type="SMART" id="SM00409">
    <property type="entry name" value="IG"/>
    <property type="match status" value="2"/>
</dbReference>
<evidence type="ECO:0000313" key="5">
    <source>
        <dbReference type="Proteomes" id="UP000314986"/>
    </source>
</evidence>
<feature type="chain" id="PRO_5021258975" description="Ig-like domain-containing protein" evidence="2">
    <location>
        <begin position="22"/>
        <end position="304"/>
    </location>
</feature>
<organism evidence="4 5">
    <name type="scientific">Callorhinchus milii</name>
    <name type="common">Ghost shark</name>
    <dbReference type="NCBI Taxonomy" id="7868"/>
    <lineage>
        <taxon>Eukaryota</taxon>
        <taxon>Metazoa</taxon>
        <taxon>Chordata</taxon>
        <taxon>Craniata</taxon>
        <taxon>Vertebrata</taxon>
        <taxon>Chondrichthyes</taxon>
        <taxon>Holocephali</taxon>
        <taxon>Chimaeriformes</taxon>
        <taxon>Callorhinchidae</taxon>
        <taxon>Callorhinchus</taxon>
    </lineage>
</organism>
<dbReference type="Pfam" id="PF07654">
    <property type="entry name" value="C1-set"/>
    <property type="match status" value="1"/>
</dbReference>
<reference evidence="5" key="3">
    <citation type="journal article" date="2014" name="Nature">
        <title>Elephant shark genome provides unique insights into gnathostome evolution.</title>
        <authorList>
            <consortium name="International Elephant Shark Genome Sequencing Consortium"/>
            <person name="Venkatesh B."/>
            <person name="Lee A.P."/>
            <person name="Ravi V."/>
            <person name="Maurya A.K."/>
            <person name="Lian M.M."/>
            <person name="Swann J.B."/>
            <person name="Ohta Y."/>
            <person name="Flajnik M.F."/>
            <person name="Sutoh Y."/>
            <person name="Kasahara M."/>
            <person name="Hoon S."/>
            <person name="Gangu V."/>
            <person name="Roy S.W."/>
            <person name="Irimia M."/>
            <person name="Korzh V."/>
            <person name="Kondrychyn I."/>
            <person name="Lim Z.W."/>
            <person name="Tay B.H."/>
            <person name="Tohari S."/>
            <person name="Kong K.W."/>
            <person name="Ho S."/>
            <person name="Lorente-Galdos B."/>
            <person name="Quilez J."/>
            <person name="Marques-Bonet T."/>
            <person name="Raney B.J."/>
            <person name="Ingham P.W."/>
            <person name="Tay A."/>
            <person name="Hillier L.W."/>
            <person name="Minx P."/>
            <person name="Boehm T."/>
            <person name="Wilson R.K."/>
            <person name="Brenner S."/>
            <person name="Warren W.C."/>
        </authorList>
    </citation>
    <scope>NUCLEOTIDE SEQUENCE [LARGE SCALE GENOMIC DNA]</scope>
</reference>
<dbReference type="AlphaFoldDB" id="A0A4W3HMH6"/>
<dbReference type="GeneTree" id="ENSGT00970000196760"/>
<reference evidence="5" key="1">
    <citation type="journal article" date="2006" name="Science">
        <title>Ancient noncoding elements conserved in the human genome.</title>
        <authorList>
            <person name="Venkatesh B."/>
            <person name="Kirkness E.F."/>
            <person name="Loh Y.H."/>
            <person name="Halpern A.L."/>
            <person name="Lee A.P."/>
            <person name="Johnson J."/>
            <person name="Dandona N."/>
            <person name="Viswanathan L.D."/>
            <person name="Tay A."/>
            <person name="Venter J.C."/>
            <person name="Strausberg R.L."/>
            <person name="Brenner S."/>
        </authorList>
    </citation>
    <scope>NUCLEOTIDE SEQUENCE [LARGE SCALE GENOMIC DNA]</scope>
</reference>
<dbReference type="InterPro" id="IPR003597">
    <property type="entry name" value="Ig_C1-set"/>
</dbReference>